<protein>
    <submittedName>
        <fullName evidence="9">Cobalamin synthesis protein P47K</fullName>
    </submittedName>
</protein>
<evidence type="ECO:0000256" key="4">
    <source>
        <dbReference type="ARBA" id="ARBA00034320"/>
    </source>
</evidence>
<dbReference type="InterPro" id="IPR011629">
    <property type="entry name" value="CobW-like_C"/>
</dbReference>
<dbReference type="EMBL" id="CP001636">
    <property type="protein sequence ID" value="ACS22534.1"/>
    <property type="molecule type" value="Genomic_DNA"/>
</dbReference>
<feature type="compositionally biased region" description="Low complexity" evidence="7">
    <location>
        <begin position="357"/>
        <end position="372"/>
    </location>
</feature>
<comment type="function">
    <text evidence="5">Zinc chaperone that directly transfers zinc cofactor to target proteins, thereby activating them. Zinc is transferred from the CXCC motif in the GTPase domain to the zinc binding site in target proteins in a process requiring GTP hydrolysis.</text>
</comment>
<keyword evidence="1" id="KW-0547">Nucleotide-binding</keyword>
<dbReference type="SUPFAM" id="SSF90002">
    <property type="entry name" value="Hypothetical protein YjiA, C-terminal domain"/>
    <property type="match status" value="1"/>
</dbReference>
<dbReference type="STRING" id="543728.Vapar_5963"/>
<dbReference type="GO" id="GO:0005737">
    <property type="term" value="C:cytoplasm"/>
    <property type="evidence" value="ECO:0007669"/>
    <property type="project" value="TreeGrafter"/>
</dbReference>
<feature type="domain" description="CobW C-terminal" evidence="8">
    <location>
        <begin position="254"/>
        <end position="349"/>
    </location>
</feature>
<accession>C5D0M3</accession>
<dbReference type="Pfam" id="PF02492">
    <property type="entry name" value="cobW"/>
    <property type="match status" value="1"/>
</dbReference>
<name>C5D0M3_VARPS</name>
<proteinExistence type="inferred from homology"/>
<dbReference type="SMART" id="SM00833">
    <property type="entry name" value="CobW_C"/>
    <property type="match status" value="1"/>
</dbReference>
<organism evidence="9">
    <name type="scientific">Variovorax paradoxus (strain S110)</name>
    <dbReference type="NCBI Taxonomy" id="543728"/>
    <lineage>
        <taxon>Bacteria</taxon>
        <taxon>Pseudomonadati</taxon>
        <taxon>Pseudomonadota</taxon>
        <taxon>Betaproteobacteria</taxon>
        <taxon>Burkholderiales</taxon>
        <taxon>Comamonadaceae</taxon>
        <taxon>Variovorax</taxon>
    </lineage>
</organism>
<evidence type="ECO:0000256" key="5">
    <source>
        <dbReference type="ARBA" id="ARBA00045658"/>
    </source>
</evidence>
<comment type="catalytic activity">
    <reaction evidence="6">
        <text>GTP + H2O = GDP + phosphate + H(+)</text>
        <dbReference type="Rhea" id="RHEA:19669"/>
        <dbReference type="ChEBI" id="CHEBI:15377"/>
        <dbReference type="ChEBI" id="CHEBI:15378"/>
        <dbReference type="ChEBI" id="CHEBI:37565"/>
        <dbReference type="ChEBI" id="CHEBI:43474"/>
        <dbReference type="ChEBI" id="CHEBI:58189"/>
    </reaction>
    <physiologicalReaction direction="left-to-right" evidence="6">
        <dbReference type="Rhea" id="RHEA:19670"/>
    </physiologicalReaction>
</comment>
<evidence type="ECO:0000256" key="6">
    <source>
        <dbReference type="ARBA" id="ARBA00049117"/>
    </source>
</evidence>
<gene>
    <name evidence="9" type="ordered locus">Vapar_5963</name>
</gene>
<dbReference type="InterPro" id="IPR027417">
    <property type="entry name" value="P-loop_NTPase"/>
</dbReference>
<evidence type="ECO:0000259" key="8">
    <source>
        <dbReference type="SMART" id="SM00833"/>
    </source>
</evidence>
<sequence length="372" mass="40330" precursor="true">MSGHFSSLLAADQPGQVRVPVTVLTGFLGSGKTTLLNELLREPDLHGTAVIVNEFGEIGIDHDLIAHTTEDTILLANGCMCCAVRGDLIGALVGLVERAVSDGSALCQVLIETSGLADPAPILRTLMGEPAVKDRFRLAGVCCTVDAVLAFRTLDRHPEAARQIAMADHLFLTKTDLLGEPASQALLDCVRSLNPTGTVHQQREVHVAVLRQTMETRADDARPVPAERGLFYRPMPVTGGPGASGEPSPHSGGITSFVLVRDDPLPRDGFYAWLDMVIAMRGEDLLRVKGIVNLQEQPEQPLVFHGVQHLYQPPVSLSAWPSPDRRTRIVFITRGVDAEAMDESLRVFERRGRQRRPAASSPDPSSQLKETP</sequence>
<dbReference type="HOGENOM" id="CLU_017452_0_2_4"/>
<evidence type="ECO:0000256" key="7">
    <source>
        <dbReference type="SAM" id="MobiDB-lite"/>
    </source>
</evidence>
<reference evidence="9" key="1">
    <citation type="submission" date="2009-06" db="EMBL/GenBank/DDBJ databases">
        <title>Complete sequence of chromosome 2 of Variovorax paradoxus S110.</title>
        <authorList>
            <consortium name="US DOE Joint Genome Institute"/>
            <person name="Lucas S."/>
            <person name="Copeland A."/>
            <person name="Lapidus A."/>
            <person name="Glavina del Rio T."/>
            <person name="Tice H."/>
            <person name="Bruce D."/>
            <person name="Goodwin L."/>
            <person name="Pitluck S."/>
            <person name="Chertkov O."/>
            <person name="Brettin T."/>
            <person name="Detter J.C."/>
            <person name="Han C."/>
            <person name="Larimer F."/>
            <person name="Land M."/>
            <person name="Hauser L."/>
            <person name="Kyrpides N."/>
            <person name="Ovchinnikova G."/>
            <person name="Orwin P."/>
            <person name="Leadbetter J.R."/>
            <person name="Spain J.C."/>
            <person name="Han J.I."/>
        </authorList>
    </citation>
    <scope>NUCLEOTIDE SEQUENCE</scope>
    <source>
        <strain evidence="9">S110</strain>
    </source>
</reference>
<dbReference type="OrthoDB" id="9808822at2"/>
<dbReference type="InterPro" id="IPR051316">
    <property type="entry name" value="Zinc-reg_GTPase_activator"/>
</dbReference>
<dbReference type="Gene3D" id="3.30.1220.10">
    <property type="entry name" value="CobW-like, C-terminal domain"/>
    <property type="match status" value="1"/>
</dbReference>
<evidence type="ECO:0000256" key="1">
    <source>
        <dbReference type="ARBA" id="ARBA00022741"/>
    </source>
</evidence>
<evidence type="ECO:0000313" key="9">
    <source>
        <dbReference type="EMBL" id="ACS22534.1"/>
    </source>
</evidence>
<dbReference type="SUPFAM" id="SSF52540">
    <property type="entry name" value="P-loop containing nucleoside triphosphate hydrolases"/>
    <property type="match status" value="1"/>
</dbReference>
<dbReference type="eggNOG" id="COG0523">
    <property type="taxonomic scope" value="Bacteria"/>
</dbReference>
<dbReference type="GO" id="GO:0016787">
    <property type="term" value="F:hydrolase activity"/>
    <property type="evidence" value="ECO:0007669"/>
    <property type="project" value="UniProtKB-KW"/>
</dbReference>
<dbReference type="KEGG" id="vap:Vapar_5963"/>
<dbReference type="Pfam" id="PF07683">
    <property type="entry name" value="CobW_C"/>
    <property type="match status" value="1"/>
</dbReference>
<dbReference type="PANTHER" id="PTHR13748">
    <property type="entry name" value="COBW-RELATED"/>
    <property type="match status" value="1"/>
</dbReference>
<keyword evidence="3" id="KW-0143">Chaperone</keyword>
<dbReference type="PANTHER" id="PTHR13748:SF62">
    <property type="entry name" value="COBW DOMAIN-CONTAINING PROTEIN"/>
    <property type="match status" value="1"/>
</dbReference>
<dbReference type="InterPro" id="IPR003495">
    <property type="entry name" value="CobW/HypB/UreG_nucleotide-bd"/>
</dbReference>
<evidence type="ECO:0000256" key="3">
    <source>
        <dbReference type="ARBA" id="ARBA00023186"/>
    </source>
</evidence>
<feature type="region of interest" description="Disordered" evidence="7">
    <location>
        <begin position="348"/>
        <end position="372"/>
    </location>
</feature>
<comment type="similarity">
    <text evidence="4">Belongs to the SIMIBI class G3E GTPase family. ZNG1 subfamily.</text>
</comment>
<dbReference type="Gene3D" id="3.40.50.300">
    <property type="entry name" value="P-loop containing nucleotide triphosphate hydrolases"/>
    <property type="match status" value="1"/>
</dbReference>
<evidence type="ECO:0000256" key="2">
    <source>
        <dbReference type="ARBA" id="ARBA00022801"/>
    </source>
</evidence>
<dbReference type="InterPro" id="IPR036627">
    <property type="entry name" value="CobW-likC_sf"/>
</dbReference>
<dbReference type="AlphaFoldDB" id="C5D0M3"/>
<keyword evidence="2" id="KW-0378">Hydrolase</keyword>
<dbReference type="CDD" id="cd03112">
    <property type="entry name" value="CobW-like"/>
    <property type="match status" value="1"/>
</dbReference>
<dbReference type="GO" id="GO:0000166">
    <property type="term" value="F:nucleotide binding"/>
    <property type="evidence" value="ECO:0007669"/>
    <property type="project" value="UniProtKB-KW"/>
</dbReference>